<dbReference type="AlphaFoldDB" id="A0A3P8D4Q7"/>
<name>A0A3P8D4Q7_9TREM</name>
<evidence type="ECO:0000313" key="3">
    <source>
        <dbReference type="Proteomes" id="UP000277204"/>
    </source>
</evidence>
<evidence type="ECO:0000259" key="1">
    <source>
        <dbReference type="Pfam" id="PF23055"/>
    </source>
</evidence>
<gene>
    <name evidence="2" type="ORF">SMRZ_LOCUS18661</name>
</gene>
<protein>
    <recommendedName>
        <fullName evidence="1">DUF7041 domain-containing protein</fullName>
    </recommendedName>
</protein>
<organism evidence="2 3">
    <name type="scientific">Schistosoma margrebowiei</name>
    <dbReference type="NCBI Taxonomy" id="48269"/>
    <lineage>
        <taxon>Eukaryota</taxon>
        <taxon>Metazoa</taxon>
        <taxon>Spiralia</taxon>
        <taxon>Lophotrochozoa</taxon>
        <taxon>Platyhelminthes</taxon>
        <taxon>Trematoda</taxon>
        <taxon>Digenea</taxon>
        <taxon>Strigeidida</taxon>
        <taxon>Schistosomatoidea</taxon>
        <taxon>Schistosomatidae</taxon>
        <taxon>Schistosoma</taxon>
    </lineage>
</organism>
<dbReference type="EMBL" id="UZAI01017717">
    <property type="protein sequence ID" value="VDP28668.1"/>
    <property type="molecule type" value="Genomic_DNA"/>
</dbReference>
<dbReference type="InterPro" id="IPR055469">
    <property type="entry name" value="DUF7041"/>
</dbReference>
<sequence length="109" mass="12397">MDSQFETRRVTSQRQKCAYALKSLSGDQMVTVREVVLNPNVPNVYDRLKEAILRYFLPSRGEQLKTLLARHLLSDAKPNNHLTRLQCLAGTTATDSKIVKELWLESLPA</sequence>
<feature type="domain" description="DUF7041" evidence="1">
    <location>
        <begin position="2"/>
        <end position="68"/>
    </location>
</feature>
<dbReference type="Proteomes" id="UP000277204">
    <property type="component" value="Unassembled WGS sequence"/>
</dbReference>
<dbReference type="PANTHER" id="PTHR33327:SF3">
    <property type="entry name" value="RNA-DIRECTED DNA POLYMERASE"/>
    <property type="match status" value="1"/>
</dbReference>
<reference evidence="2 3" key="1">
    <citation type="submission" date="2018-11" db="EMBL/GenBank/DDBJ databases">
        <authorList>
            <consortium name="Pathogen Informatics"/>
        </authorList>
    </citation>
    <scope>NUCLEOTIDE SEQUENCE [LARGE SCALE GENOMIC DNA]</scope>
    <source>
        <strain evidence="2 3">Zambia</strain>
    </source>
</reference>
<evidence type="ECO:0000313" key="2">
    <source>
        <dbReference type="EMBL" id="VDP28668.1"/>
    </source>
</evidence>
<dbReference type="Pfam" id="PF23055">
    <property type="entry name" value="DUF7041"/>
    <property type="match status" value="1"/>
</dbReference>
<proteinExistence type="predicted"/>
<dbReference type="PANTHER" id="PTHR33327">
    <property type="entry name" value="ENDONUCLEASE"/>
    <property type="match status" value="1"/>
</dbReference>
<accession>A0A3P8D4Q7</accession>
<keyword evidence="3" id="KW-1185">Reference proteome</keyword>